<proteinExistence type="predicted"/>
<dbReference type="PROSITE" id="PS51257">
    <property type="entry name" value="PROKAR_LIPOPROTEIN"/>
    <property type="match status" value="1"/>
</dbReference>
<accession>A0A1G5ICW1</accession>
<evidence type="ECO:0000313" key="2">
    <source>
        <dbReference type="Proteomes" id="UP000198636"/>
    </source>
</evidence>
<protein>
    <recommendedName>
        <fullName evidence="3">Lipoprotein</fullName>
    </recommendedName>
</protein>
<dbReference type="OrthoDB" id="1794490at2"/>
<gene>
    <name evidence="1" type="ORF">SAMN03080606_02346</name>
</gene>
<dbReference type="AlphaFoldDB" id="A0A1G5ICW1"/>
<organism evidence="1 2">
    <name type="scientific">Alkaliphilus peptidifermentans DSM 18978</name>
    <dbReference type="NCBI Taxonomy" id="1120976"/>
    <lineage>
        <taxon>Bacteria</taxon>
        <taxon>Bacillati</taxon>
        <taxon>Bacillota</taxon>
        <taxon>Clostridia</taxon>
        <taxon>Peptostreptococcales</taxon>
        <taxon>Natronincolaceae</taxon>
        <taxon>Alkaliphilus</taxon>
    </lineage>
</organism>
<reference evidence="1 2" key="1">
    <citation type="submission" date="2016-10" db="EMBL/GenBank/DDBJ databases">
        <authorList>
            <person name="de Groot N.N."/>
        </authorList>
    </citation>
    <scope>NUCLEOTIDE SEQUENCE [LARGE SCALE GENOMIC DNA]</scope>
    <source>
        <strain evidence="1 2">DSM 18978</strain>
    </source>
</reference>
<name>A0A1G5ICW1_9FIRM</name>
<dbReference type="STRING" id="1120976.SAMN03080606_02346"/>
<evidence type="ECO:0000313" key="1">
    <source>
        <dbReference type="EMBL" id="SCY73843.1"/>
    </source>
</evidence>
<dbReference type="EMBL" id="FMUS01000014">
    <property type="protein sequence ID" value="SCY73843.1"/>
    <property type="molecule type" value="Genomic_DNA"/>
</dbReference>
<sequence>MGKKYSVKNHLMGLLIFLFIVLAIGCTDNSRPTYEESDSKEIVNEEINQDENTDIDLVVDEENKTDKEDGEEGINEVNSEADIENEDEIRLRQSSKIALGGIHLGDSMSRVVEILGLGFDETIIHDDADYIGEDLIEWTYKEGITVSFGVKSKSVLKIVLSSSAFETEMGAKVGDNATEVFGIYDDLYDKMISRHSDDILIGWYIPEEYIVLIFDTDKNNYTRVNGKISMDSNVEEIVLQYNWFD</sequence>
<evidence type="ECO:0008006" key="3">
    <source>
        <dbReference type="Google" id="ProtNLM"/>
    </source>
</evidence>
<keyword evidence="2" id="KW-1185">Reference proteome</keyword>
<dbReference type="Proteomes" id="UP000198636">
    <property type="component" value="Unassembled WGS sequence"/>
</dbReference>
<dbReference type="RefSeq" id="WP_091543514.1">
    <property type="nucleotide sequence ID" value="NZ_FMUS01000014.1"/>
</dbReference>